<protein>
    <submittedName>
        <fullName evidence="1">Uncharacterized protein</fullName>
    </submittedName>
</protein>
<gene>
    <name evidence="1" type="ORF">HPB50_014027</name>
</gene>
<dbReference type="Proteomes" id="UP000821845">
    <property type="component" value="Chromosome 10"/>
</dbReference>
<accession>A0ACB7T851</accession>
<organism evidence="1 2">
    <name type="scientific">Hyalomma asiaticum</name>
    <name type="common">Tick</name>
    <dbReference type="NCBI Taxonomy" id="266040"/>
    <lineage>
        <taxon>Eukaryota</taxon>
        <taxon>Metazoa</taxon>
        <taxon>Ecdysozoa</taxon>
        <taxon>Arthropoda</taxon>
        <taxon>Chelicerata</taxon>
        <taxon>Arachnida</taxon>
        <taxon>Acari</taxon>
        <taxon>Parasitiformes</taxon>
        <taxon>Ixodida</taxon>
        <taxon>Ixodoidea</taxon>
        <taxon>Ixodidae</taxon>
        <taxon>Hyalomminae</taxon>
        <taxon>Hyalomma</taxon>
    </lineage>
</organism>
<proteinExistence type="predicted"/>
<comment type="caution">
    <text evidence="1">The sequence shown here is derived from an EMBL/GenBank/DDBJ whole genome shotgun (WGS) entry which is preliminary data.</text>
</comment>
<reference evidence="1" key="1">
    <citation type="submission" date="2020-05" db="EMBL/GenBank/DDBJ databases">
        <title>Large-scale comparative analyses of tick genomes elucidate their genetic diversity and vector capacities.</title>
        <authorList>
            <person name="Jia N."/>
            <person name="Wang J."/>
            <person name="Shi W."/>
            <person name="Du L."/>
            <person name="Sun Y."/>
            <person name="Zhan W."/>
            <person name="Jiang J."/>
            <person name="Wang Q."/>
            <person name="Zhang B."/>
            <person name="Ji P."/>
            <person name="Sakyi L.B."/>
            <person name="Cui X."/>
            <person name="Yuan T."/>
            <person name="Jiang B."/>
            <person name="Yang W."/>
            <person name="Lam T.T.-Y."/>
            <person name="Chang Q."/>
            <person name="Ding S."/>
            <person name="Wang X."/>
            <person name="Zhu J."/>
            <person name="Ruan X."/>
            <person name="Zhao L."/>
            <person name="Wei J."/>
            <person name="Que T."/>
            <person name="Du C."/>
            <person name="Cheng J."/>
            <person name="Dai P."/>
            <person name="Han X."/>
            <person name="Huang E."/>
            <person name="Gao Y."/>
            <person name="Liu J."/>
            <person name="Shao H."/>
            <person name="Ye R."/>
            <person name="Li L."/>
            <person name="Wei W."/>
            <person name="Wang X."/>
            <person name="Wang C."/>
            <person name="Yang T."/>
            <person name="Huo Q."/>
            <person name="Li W."/>
            <person name="Guo W."/>
            <person name="Chen H."/>
            <person name="Zhou L."/>
            <person name="Ni X."/>
            <person name="Tian J."/>
            <person name="Zhou Y."/>
            <person name="Sheng Y."/>
            <person name="Liu T."/>
            <person name="Pan Y."/>
            <person name="Xia L."/>
            <person name="Li J."/>
            <person name="Zhao F."/>
            <person name="Cao W."/>
        </authorList>
    </citation>
    <scope>NUCLEOTIDE SEQUENCE</scope>
    <source>
        <strain evidence="1">Hyas-2018</strain>
    </source>
</reference>
<keyword evidence="2" id="KW-1185">Reference proteome</keyword>
<evidence type="ECO:0000313" key="1">
    <source>
        <dbReference type="EMBL" id="KAH6943020.1"/>
    </source>
</evidence>
<evidence type="ECO:0000313" key="2">
    <source>
        <dbReference type="Proteomes" id="UP000821845"/>
    </source>
</evidence>
<dbReference type="EMBL" id="CM023490">
    <property type="protein sequence ID" value="KAH6943020.1"/>
    <property type="molecule type" value="Genomic_DNA"/>
</dbReference>
<name>A0ACB7T851_HYAAI</name>
<sequence length="121" mass="13084">MSSEQLNDILAQLTKWPWQCLAAPVEAAVVMRSVMRTGFTDSVEGVAVFCDAIVRWSIVYDLYEVPNASGIPAAAMCSALQHAGHDVAQDSLASLLQALGDPEWIHFEAFICACAFAELLP</sequence>